<protein>
    <recommendedName>
        <fullName evidence="3">Glycosyl transferase family 90</fullName>
    </recommendedName>
</protein>
<reference evidence="2" key="1">
    <citation type="journal article" date="2019" name="Int. J. Syst. Evol. Microbiol.">
        <title>The Global Catalogue of Microorganisms (GCM) 10K type strain sequencing project: providing services to taxonomists for standard genome sequencing and annotation.</title>
        <authorList>
            <consortium name="The Broad Institute Genomics Platform"/>
            <consortium name="The Broad Institute Genome Sequencing Center for Infectious Disease"/>
            <person name="Wu L."/>
            <person name="Ma J."/>
        </authorList>
    </citation>
    <scope>NUCLEOTIDE SEQUENCE [LARGE SCALE GENOMIC DNA]</scope>
    <source>
        <strain evidence="2">NBRC 112416</strain>
    </source>
</reference>
<evidence type="ECO:0008006" key="3">
    <source>
        <dbReference type="Google" id="ProtNLM"/>
    </source>
</evidence>
<comment type="caution">
    <text evidence="1">The sequence shown here is derived from an EMBL/GenBank/DDBJ whole genome shotgun (WGS) entry which is preliminary data.</text>
</comment>
<name>A0ABQ5W0X2_9HYPH</name>
<dbReference type="RefSeq" id="WP_284339166.1">
    <property type="nucleotide sequence ID" value="NZ_BSNS01000005.1"/>
</dbReference>
<proteinExistence type="predicted"/>
<keyword evidence="2" id="KW-1185">Reference proteome</keyword>
<organism evidence="1 2">
    <name type="scientific">Devosia nitrariae</name>
    <dbReference type="NCBI Taxonomy" id="2071872"/>
    <lineage>
        <taxon>Bacteria</taxon>
        <taxon>Pseudomonadati</taxon>
        <taxon>Pseudomonadota</taxon>
        <taxon>Alphaproteobacteria</taxon>
        <taxon>Hyphomicrobiales</taxon>
        <taxon>Devosiaceae</taxon>
        <taxon>Devosia</taxon>
    </lineage>
</organism>
<evidence type="ECO:0000313" key="1">
    <source>
        <dbReference type="EMBL" id="GLQ53720.1"/>
    </source>
</evidence>
<accession>A0ABQ5W0X2</accession>
<evidence type="ECO:0000313" key="2">
    <source>
        <dbReference type="Proteomes" id="UP001156691"/>
    </source>
</evidence>
<dbReference type="EMBL" id="BSNS01000005">
    <property type="protein sequence ID" value="GLQ53720.1"/>
    <property type="molecule type" value="Genomic_DNA"/>
</dbReference>
<sequence>MGVAGPETIDVVIDLPIYLLQTLRMAQAIGEAGFRICVDPEDTKAVVRLKEVFGFDYRVGKAGAKWVTGLYIDHLGPVTRIGSIERPLIVPKAILNHCRDRWPAVRQHDASFAGLLTTTRRSAINQWLSLSQLEEMSLAEPTFIEKQLNKWAHRLHLPIEERRGTKNVIIRTSDIGRHFPTKSWNSKYYDLMLNSKFVLCPSGDFKANGVAWTYRFFEGAMCGTIPIVEETCPPYEGYKFRLMSEPVSALQWSQQDAEHNFALAREQMTVETERLRAEVLRLLAEPDAVRKQERHGAEIYTT</sequence>
<dbReference type="Proteomes" id="UP001156691">
    <property type="component" value="Unassembled WGS sequence"/>
</dbReference>
<gene>
    <name evidence="1" type="ORF">GCM10010862_09790</name>
</gene>